<evidence type="ECO:0000313" key="3">
    <source>
        <dbReference type="Proteomes" id="UP001150830"/>
    </source>
</evidence>
<dbReference type="RefSeq" id="WP_283173694.1">
    <property type="nucleotide sequence ID" value="NZ_JAPNOA010000026.1"/>
</dbReference>
<organism evidence="2 3">
    <name type="scientific">Parathalassolituus penaei</name>
    <dbReference type="NCBI Taxonomy" id="2997323"/>
    <lineage>
        <taxon>Bacteria</taxon>
        <taxon>Pseudomonadati</taxon>
        <taxon>Pseudomonadota</taxon>
        <taxon>Gammaproteobacteria</taxon>
        <taxon>Oceanospirillales</taxon>
        <taxon>Oceanospirillaceae</taxon>
        <taxon>Parathalassolituus</taxon>
    </lineage>
</organism>
<protein>
    <submittedName>
        <fullName evidence="2">Uncharacterized protein</fullName>
    </submittedName>
</protein>
<feature type="signal peptide" evidence="1">
    <location>
        <begin position="1"/>
        <end position="19"/>
    </location>
</feature>
<accession>A0A9X3ITT2</accession>
<dbReference type="AlphaFoldDB" id="A0A9X3ITT2"/>
<dbReference type="PROSITE" id="PS51257">
    <property type="entry name" value="PROKAR_LIPOPROTEIN"/>
    <property type="match status" value="1"/>
</dbReference>
<proteinExistence type="predicted"/>
<evidence type="ECO:0000256" key="1">
    <source>
        <dbReference type="SAM" id="SignalP"/>
    </source>
</evidence>
<keyword evidence="1" id="KW-0732">Signal</keyword>
<name>A0A9X3ITT2_9GAMM</name>
<sequence length="115" mass="12857">MKPLCQLLIAIFVSSACYAEPESPTLGRFTEYHIRSTDMIAFSSNGADVRLCSDCNTTALHMSSGYELFDQDTAIDLKTATELYLRRTYPVIFLGIDRQLKAITYIRFGGHSGAY</sequence>
<comment type="caution">
    <text evidence="2">The sequence shown here is derived from an EMBL/GenBank/DDBJ whole genome shotgun (WGS) entry which is preliminary data.</text>
</comment>
<dbReference type="EMBL" id="JAPNOA010000026">
    <property type="protein sequence ID" value="MCY0965483.1"/>
    <property type="molecule type" value="Genomic_DNA"/>
</dbReference>
<evidence type="ECO:0000313" key="2">
    <source>
        <dbReference type="EMBL" id="MCY0965483.1"/>
    </source>
</evidence>
<keyword evidence="3" id="KW-1185">Reference proteome</keyword>
<reference evidence="2" key="1">
    <citation type="submission" date="2022-11" db="EMBL/GenBank/DDBJ databases">
        <title>Parathalassolutuus dongxingensis gen. nov., sp. nov., a novel member of family Oceanospirillaceae isolated from a coastal shrimp pond in Guangxi, China.</title>
        <authorList>
            <person name="Chen H."/>
        </authorList>
    </citation>
    <scope>NUCLEOTIDE SEQUENCE</scope>
    <source>
        <strain evidence="2">G-43</strain>
    </source>
</reference>
<gene>
    <name evidence="2" type="ORF">OUO13_09810</name>
</gene>
<dbReference type="Proteomes" id="UP001150830">
    <property type="component" value="Unassembled WGS sequence"/>
</dbReference>
<feature type="chain" id="PRO_5040751803" evidence="1">
    <location>
        <begin position="20"/>
        <end position="115"/>
    </location>
</feature>